<evidence type="ECO:0000256" key="1">
    <source>
        <dbReference type="SAM" id="Coils"/>
    </source>
</evidence>
<feature type="non-terminal residue" evidence="2">
    <location>
        <position position="122"/>
    </location>
</feature>
<gene>
    <name evidence="2" type="ORF">BGZ65_003699</name>
</gene>
<reference evidence="2" key="1">
    <citation type="journal article" date="2020" name="Fungal Divers.">
        <title>Resolving the Mortierellaceae phylogeny through synthesis of multi-gene phylogenetics and phylogenomics.</title>
        <authorList>
            <person name="Vandepol N."/>
            <person name="Liber J."/>
            <person name="Desiro A."/>
            <person name="Na H."/>
            <person name="Kennedy M."/>
            <person name="Barry K."/>
            <person name="Grigoriev I.V."/>
            <person name="Miller A.N."/>
            <person name="O'Donnell K."/>
            <person name="Stajich J.E."/>
            <person name="Bonito G."/>
        </authorList>
    </citation>
    <scope>NUCLEOTIDE SEQUENCE</scope>
    <source>
        <strain evidence="2">MES-2147</strain>
    </source>
</reference>
<sequence length="122" mass="13407">MPAANLPPMTASSAVSTLEVNLRRLMAKCDAKVHSSDKILQGSDRTKYTMNIKALKEMLANLEDELTNRITSADLDHLHQTKTSSACIGRRTLDRGTLDKAVMKEYSDKVESLASFVEGLVP</sequence>
<keyword evidence="3" id="KW-1185">Reference proteome</keyword>
<organism evidence="2 3">
    <name type="scientific">Modicella reniformis</name>
    <dbReference type="NCBI Taxonomy" id="1440133"/>
    <lineage>
        <taxon>Eukaryota</taxon>
        <taxon>Fungi</taxon>
        <taxon>Fungi incertae sedis</taxon>
        <taxon>Mucoromycota</taxon>
        <taxon>Mortierellomycotina</taxon>
        <taxon>Mortierellomycetes</taxon>
        <taxon>Mortierellales</taxon>
        <taxon>Mortierellaceae</taxon>
        <taxon>Modicella</taxon>
    </lineage>
</organism>
<proteinExistence type="predicted"/>
<name>A0A9P6IL91_9FUNG</name>
<comment type="caution">
    <text evidence="2">The sequence shown here is derived from an EMBL/GenBank/DDBJ whole genome shotgun (WGS) entry which is preliminary data.</text>
</comment>
<evidence type="ECO:0000313" key="3">
    <source>
        <dbReference type="Proteomes" id="UP000749646"/>
    </source>
</evidence>
<keyword evidence="1" id="KW-0175">Coiled coil</keyword>
<dbReference type="Proteomes" id="UP000749646">
    <property type="component" value="Unassembled WGS sequence"/>
</dbReference>
<feature type="coiled-coil region" evidence="1">
    <location>
        <begin position="45"/>
        <end position="72"/>
    </location>
</feature>
<protein>
    <submittedName>
        <fullName evidence="2">Uncharacterized protein</fullName>
    </submittedName>
</protein>
<evidence type="ECO:0000313" key="2">
    <source>
        <dbReference type="EMBL" id="KAF9934558.1"/>
    </source>
</evidence>
<dbReference type="OrthoDB" id="4506189at2759"/>
<accession>A0A9P6IL91</accession>
<dbReference type="AlphaFoldDB" id="A0A9P6IL91"/>
<dbReference type="EMBL" id="JAAAHW010009911">
    <property type="protein sequence ID" value="KAF9934558.1"/>
    <property type="molecule type" value="Genomic_DNA"/>
</dbReference>